<keyword evidence="3" id="KW-1185">Reference proteome</keyword>
<feature type="compositionally biased region" description="Polar residues" evidence="1">
    <location>
        <begin position="391"/>
        <end position="402"/>
    </location>
</feature>
<name>A0ABD3MFX5_9STRA</name>
<sequence>MLTKCMVTPLKLARLMEWNGRLGKSCPIMAIDITNQHIGIALAYYRRQSTPPASIGSDNDDTDTDNNLHALIATSITPLPPLPYMSNRPYHPSYAFLHHHQPDGAHNMPRCLDRIERTIEVADQLAQLAINRQVRGIVVRWPGELASTVAVGGGGNGELSTPKSTREVDEGNLLYSTTTAIRNVGRDVGFKNGSDGSMGYMRGRILYLLDKCCTRHGHAQTNVHNMEPLLMEGSRPFALFDTSVSERDWIVRKQPTDRSSSSRQNDVHQFKFKDKYGNSVAEVDLWGRCPIFGNQPPRPQQGKFYYSSMESSHSDYTVSSHFELGNDCGNSGREAKQSNQNNLANFDGLHENESRIHQFYGSLSAMHTLCDFAKEHLQGRIVLPVWASTSYSTAPSHTTTGMSGDECNDLRTTSRPDNGSSHSSTSSNMQLPLNCEQSKGAVTLAQLPIRKVSRRSKR</sequence>
<gene>
    <name evidence="2" type="ORF">ACHAWU_008180</name>
</gene>
<feature type="region of interest" description="Disordered" evidence="1">
    <location>
        <begin position="391"/>
        <end position="431"/>
    </location>
</feature>
<organism evidence="2 3">
    <name type="scientific">Discostella pseudostelligera</name>
    <dbReference type="NCBI Taxonomy" id="259834"/>
    <lineage>
        <taxon>Eukaryota</taxon>
        <taxon>Sar</taxon>
        <taxon>Stramenopiles</taxon>
        <taxon>Ochrophyta</taxon>
        <taxon>Bacillariophyta</taxon>
        <taxon>Coscinodiscophyceae</taxon>
        <taxon>Thalassiosirophycidae</taxon>
        <taxon>Stephanodiscales</taxon>
        <taxon>Stephanodiscaceae</taxon>
        <taxon>Discostella</taxon>
    </lineage>
</organism>
<evidence type="ECO:0000313" key="2">
    <source>
        <dbReference type="EMBL" id="KAL3762477.1"/>
    </source>
</evidence>
<comment type="caution">
    <text evidence="2">The sequence shown here is derived from an EMBL/GenBank/DDBJ whole genome shotgun (WGS) entry which is preliminary data.</text>
</comment>
<protein>
    <submittedName>
        <fullName evidence="2">Uncharacterized protein</fullName>
    </submittedName>
</protein>
<evidence type="ECO:0000313" key="3">
    <source>
        <dbReference type="Proteomes" id="UP001530293"/>
    </source>
</evidence>
<proteinExistence type="predicted"/>
<evidence type="ECO:0000256" key="1">
    <source>
        <dbReference type="SAM" id="MobiDB-lite"/>
    </source>
</evidence>
<dbReference type="Proteomes" id="UP001530293">
    <property type="component" value="Unassembled WGS sequence"/>
</dbReference>
<dbReference type="EMBL" id="JALLBG020000135">
    <property type="protein sequence ID" value="KAL3762477.1"/>
    <property type="molecule type" value="Genomic_DNA"/>
</dbReference>
<reference evidence="2 3" key="1">
    <citation type="submission" date="2024-10" db="EMBL/GenBank/DDBJ databases">
        <title>Updated reference genomes for cyclostephanoid diatoms.</title>
        <authorList>
            <person name="Roberts W.R."/>
            <person name="Alverson A.J."/>
        </authorList>
    </citation>
    <scope>NUCLEOTIDE SEQUENCE [LARGE SCALE GENOMIC DNA]</scope>
    <source>
        <strain evidence="2 3">AJA232-27</strain>
    </source>
</reference>
<accession>A0ABD3MFX5</accession>
<dbReference type="AlphaFoldDB" id="A0ABD3MFX5"/>